<dbReference type="AlphaFoldDB" id="A0A643JXJ2"/>
<evidence type="ECO:0000313" key="9">
    <source>
        <dbReference type="EMBL" id="KAB1186681.1"/>
    </source>
</evidence>
<evidence type="ECO:0000256" key="2">
    <source>
        <dbReference type="ARBA" id="ARBA00007185"/>
    </source>
</evidence>
<dbReference type="Pfam" id="PF00330">
    <property type="entry name" value="Aconitase"/>
    <property type="match status" value="1"/>
</dbReference>
<evidence type="ECO:0000259" key="8">
    <source>
        <dbReference type="Pfam" id="PF00694"/>
    </source>
</evidence>
<dbReference type="Gene3D" id="3.30.499.10">
    <property type="entry name" value="Aconitase, domain 3"/>
    <property type="match status" value="2"/>
</dbReference>
<evidence type="ECO:0000256" key="3">
    <source>
        <dbReference type="ARBA" id="ARBA00022723"/>
    </source>
</evidence>
<dbReference type="GO" id="GO:0003994">
    <property type="term" value="F:aconitate hydratase activity"/>
    <property type="evidence" value="ECO:0007669"/>
    <property type="project" value="UniProtKB-EC"/>
</dbReference>
<dbReference type="FunFam" id="3.20.19.10:FF:000001">
    <property type="entry name" value="Aconitate hydratase"/>
    <property type="match status" value="1"/>
</dbReference>
<dbReference type="NCBIfam" id="NF009520">
    <property type="entry name" value="PRK12881.1"/>
    <property type="match status" value="1"/>
</dbReference>
<proteinExistence type="inferred from homology"/>
<dbReference type="Gene3D" id="6.10.190.10">
    <property type="match status" value="1"/>
</dbReference>
<dbReference type="Gene3D" id="3.20.19.10">
    <property type="entry name" value="Aconitase, domain 4"/>
    <property type="match status" value="1"/>
</dbReference>
<keyword evidence="6 9" id="KW-0456">Lyase</keyword>
<dbReference type="SUPFAM" id="SSF52016">
    <property type="entry name" value="LeuD/IlvD-like"/>
    <property type="match status" value="1"/>
</dbReference>
<dbReference type="PROSITE" id="PS01244">
    <property type="entry name" value="ACONITASE_2"/>
    <property type="match status" value="1"/>
</dbReference>
<dbReference type="PANTHER" id="PTHR11670">
    <property type="entry name" value="ACONITASE/IRON-RESPONSIVE ELEMENT FAMILY MEMBER"/>
    <property type="match status" value="1"/>
</dbReference>
<evidence type="ECO:0000256" key="1">
    <source>
        <dbReference type="ARBA" id="ARBA00001966"/>
    </source>
</evidence>
<keyword evidence="4" id="KW-0408">Iron</keyword>
<protein>
    <submittedName>
        <fullName evidence="9">Aconitate hydratase AcnA</fullName>
        <ecNumber evidence="9">4.2.1.3</ecNumber>
    </submittedName>
</protein>
<evidence type="ECO:0000256" key="4">
    <source>
        <dbReference type="ARBA" id="ARBA00023004"/>
    </source>
</evidence>
<dbReference type="CDD" id="cd01580">
    <property type="entry name" value="AcnA_IRP_Swivel"/>
    <property type="match status" value="1"/>
</dbReference>
<dbReference type="NCBIfam" id="TIGR01341">
    <property type="entry name" value="aconitase_1"/>
    <property type="match status" value="1"/>
</dbReference>
<dbReference type="InterPro" id="IPR018136">
    <property type="entry name" value="Aconitase_4Fe-4S_BS"/>
</dbReference>
<feature type="domain" description="Aconitase/3-isopropylmalate dehydratase large subunit alpha/beta/alpha" evidence="7">
    <location>
        <begin position="78"/>
        <end position="593"/>
    </location>
</feature>
<gene>
    <name evidence="9" type="primary">acnA</name>
    <name evidence="9" type="ORF">Hfx1149_00995</name>
</gene>
<dbReference type="PRINTS" id="PR00415">
    <property type="entry name" value="ACONITASE"/>
</dbReference>
<accession>A0A643JXJ2</accession>
<evidence type="ECO:0000256" key="6">
    <source>
        <dbReference type="ARBA" id="ARBA00023239"/>
    </source>
</evidence>
<evidence type="ECO:0000256" key="5">
    <source>
        <dbReference type="ARBA" id="ARBA00023014"/>
    </source>
</evidence>
<dbReference type="GO" id="GO:0046872">
    <property type="term" value="F:metal ion binding"/>
    <property type="evidence" value="ECO:0007669"/>
    <property type="project" value="UniProtKB-KW"/>
</dbReference>
<sequence>MGDLDSFGAIREFEHGGTTYKMADLTALEDQGLCELDRLPVSIRILLESVLRNVDGDIVTDEDVRNAASWEPDVPNVEVPFTPSRVVLQDLTGVPAVVDLAALRSAADRSGKDPSIVEPEVPCDLVIDHSVQVDFFGSPDAYEKNVELEYERNAERYKALKWAQNAFENFQVVPPGTGIVHQVNLEHLGQVVHDRTWRDEQWLLPDTLVGTDSHTPMIGGIGVVGWGVGGIEAEAAMLGQPITMKLPEVVGVRLEGTLPEGATATDLVLHVTEQLREVGVVDRFVEFYGPGVKNLSVPDRATISNMAPEQGSTISVFPVDEATLDYLELTGRDPDHIELVRAYLDAQGLFGEQHPEYTETVDVDLSTVEPSLAGPKRPQDRIPMGDMKTHFRGLVHGEFEQELDDYDERELEQWLGEGGHTDGGTTAVEADADLHPLTKRVTVEMDDGTEAEIGHGSVVVSAITSCTNTSNPSVMVAAGILARNAIEKGLDMPNYVKTSLAPGSRVVTEYLKKADLLPSLEQLGYDVVGYGCTTCIGNAGPLPEPIENAIDEHNLWTTSVLSGNRNFEARIHPKIRANYLASPPLVVAYGLAGRMDIDLEHDPLGTDQNGDPVYLADIWPDPEEVRQTIHDSIDPSMFREKYAEVFEGDERWEALEAPTGDVYEWDDESTYIREPPFFKDFPLEAPGVSNIEDARCLLTLGDTVTTDHISPAGPFGSKLPAGQWLMDHGVDPVDFNTYGSRRGNHEVMMRGTFANVRIENQMLDDVEGGYTIHFPTDEETTVFEASQRYREEETPLVVLSGVEFGTGSSRDWAAKGTDLLGVRATIAESYERIYRDNLVGMGVLPLQFEDGDSWGSLGLDGSEHFDIHGLDDGLEVNDELSVVATKDDGTEIEFDVTAQVGTPAAVKYVENGGILHFVLRRLLTQD</sequence>
<dbReference type="InterPro" id="IPR006249">
    <property type="entry name" value="Aconitase/IRP2"/>
</dbReference>
<dbReference type="InterPro" id="IPR000573">
    <property type="entry name" value="AconitaseA/IPMdHydase_ssu_swvl"/>
</dbReference>
<dbReference type="InterPro" id="IPR015931">
    <property type="entry name" value="Acnase/IPM_dHydase_lsu_aba_1/3"/>
</dbReference>
<comment type="similarity">
    <text evidence="2">Belongs to the aconitase/IPM isomerase family.</text>
</comment>
<name>A0A643JXJ2_9EURY</name>
<dbReference type="SUPFAM" id="SSF53732">
    <property type="entry name" value="Aconitase iron-sulfur domain"/>
    <property type="match status" value="1"/>
</dbReference>
<feature type="domain" description="Aconitase A/isopropylmalate dehydratase small subunit swivel" evidence="8">
    <location>
        <begin position="726"/>
        <end position="850"/>
    </location>
</feature>
<dbReference type="NCBIfam" id="NF006757">
    <property type="entry name" value="PRK09277.1"/>
    <property type="match status" value="1"/>
</dbReference>
<evidence type="ECO:0000259" key="7">
    <source>
        <dbReference type="Pfam" id="PF00330"/>
    </source>
</evidence>
<dbReference type="GO" id="GO:0051536">
    <property type="term" value="F:iron-sulfur cluster binding"/>
    <property type="evidence" value="ECO:0007669"/>
    <property type="project" value="UniProtKB-KW"/>
</dbReference>
<dbReference type="Pfam" id="PF00694">
    <property type="entry name" value="Aconitase_C"/>
    <property type="match status" value="1"/>
</dbReference>
<dbReference type="InterPro" id="IPR036008">
    <property type="entry name" value="Aconitase_4Fe-4S_dom"/>
</dbReference>
<comment type="cofactor">
    <cofactor evidence="1">
        <name>[4Fe-4S] cluster</name>
        <dbReference type="ChEBI" id="CHEBI:49883"/>
    </cofactor>
</comment>
<organism evidence="9">
    <name type="scientific">Haloferax sp. CBA1149</name>
    <dbReference type="NCBI Taxonomy" id="2650753"/>
    <lineage>
        <taxon>Archaea</taxon>
        <taxon>Methanobacteriati</taxon>
        <taxon>Methanobacteriota</taxon>
        <taxon>Stenosarchaea group</taxon>
        <taxon>Halobacteria</taxon>
        <taxon>Halobacteriales</taxon>
        <taxon>Haloferacaceae</taxon>
        <taxon>Haloferax</taxon>
    </lineage>
</organism>
<reference evidence="9" key="1">
    <citation type="submission" date="2019-09" db="EMBL/GenBank/DDBJ databases">
        <title>Genomic analysis of Haloferax sp. CBA1149.</title>
        <authorList>
            <person name="Roh S.W."/>
        </authorList>
    </citation>
    <scope>NUCLEOTIDE SEQUENCE</scope>
    <source>
        <strain evidence="9">CBA1149</strain>
    </source>
</reference>
<dbReference type="InterPro" id="IPR044137">
    <property type="entry name" value="AcnA_IRP_Swivel"/>
</dbReference>
<dbReference type="PROSITE" id="PS00450">
    <property type="entry name" value="ACONITASE_1"/>
    <property type="match status" value="1"/>
</dbReference>
<comment type="caution">
    <text evidence="9">The sequence shown here is derived from an EMBL/GenBank/DDBJ whole genome shotgun (WGS) entry which is preliminary data.</text>
</comment>
<dbReference type="InterPro" id="IPR001030">
    <property type="entry name" value="Acoase/IPM_deHydtase_lsu_aba"/>
</dbReference>
<dbReference type="InterPro" id="IPR015928">
    <property type="entry name" value="Aconitase/3IPM_dehydase_swvl"/>
</dbReference>
<keyword evidence="5" id="KW-0411">Iron-sulfur</keyword>
<dbReference type="RefSeq" id="WP_151134604.1">
    <property type="nucleotide sequence ID" value="NZ_VZUS01000001.1"/>
</dbReference>
<dbReference type="EC" id="4.2.1.3" evidence="9"/>
<dbReference type="EMBL" id="VZUS01000001">
    <property type="protein sequence ID" value="KAB1186681.1"/>
    <property type="molecule type" value="Genomic_DNA"/>
</dbReference>
<keyword evidence="3" id="KW-0479">Metal-binding</keyword>